<sequence>MAPLIQKHPRKNVILLFPLRSEEPDRSTVDSVLSLLFPEFTQDYADVNQQDWVTLSTCDENGFDQLSNMDNSLSSRPPLDPFPPIRIGGAFTSGTQPQHEHLLTVVMVRSLVE</sequence>
<keyword evidence="2" id="KW-1185">Reference proteome</keyword>
<organism evidence="1 2">
    <name type="scientific">Zophobas morio</name>
    <dbReference type="NCBI Taxonomy" id="2755281"/>
    <lineage>
        <taxon>Eukaryota</taxon>
        <taxon>Metazoa</taxon>
        <taxon>Ecdysozoa</taxon>
        <taxon>Arthropoda</taxon>
        <taxon>Hexapoda</taxon>
        <taxon>Insecta</taxon>
        <taxon>Pterygota</taxon>
        <taxon>Neoptera</taxon>
        <taxon>Endopterygota</taxon>
        <taxon>Coleoptera</taxon>
        <taxon>Polyphaga</taxon>
        <taxon>Cucujiformia</taxon>
        <taxon>Tenebrionidae</taxon>
        <taxon>Zophobas</taxon>
    </lineage>
</organism>
<dbReference type="AlphaFoldDB" id="A0AA38MJL8"/>
<dbReference type="EMBL" id="JALNTZ010000003">
    <property type="protein sequence ID" value="KAJ3659915.1"/>
    <property type="molecule type" value="Genomic_DNA"/>
</dbReference>
<gene>
    <name evidence="1" type="ORF">Zmor_011577</name>
</gene>
<evidence type="ECO:0000313" key="2">
    <source>
        <dbReference type="Proteomes" id="UP001168821"/>
    </source>
</evidence>
<proteinExistence type="predicted"/>
<name>A0AA38MJL8_9CUCU</name>
<evidence type="ECO:0000313" key="1">
    <source>
        <dbReference type="EMBL" id="KAJ3659915.1"/>
    </source>
</evidence>
<protein>
    <submittedName>
        <fullName evidence="1">Uncharacterized protein</fullName>
    </submittedName>
</protein>
<accession>A0AA38MJL8</accession>
<dbReference type="Proteomes" id="UP001168821">
    <property type="component" value="Unassembled WGS sequence"/>
</dbReference>
<comment type="caution">
    <text evidence="1">The sequence shown here is derived from an EMBL/GenBank/DDBJ whole genome shotgun (WGS) entry which is preliminary data.</text>
</comment>
<reference evidence="1" key="1">
    <citation type="journal article" date="2023" name="G3 (Bethesda)">
        <title>Whole genome assemblies of Zophobas morio and Tenebrio molitor.</title>
        <authorList>
            <person name="Kaur S."/>
            <person name="Stinson S.A."/>
            <person name="diCenzo G.C."/>
        </authorList>
    </citation>
    <scope>NUCLEOTIDE SEQUENCE</scope>
    <source>
        <strain evidence="1">QUZm001</strain>
    </source>
</reference>